<gene>
    <name evidence="1" type="ORF">NDES1114_LOCUS18237</name>
</gene>
<reference evidence="1" key="1">
    <citation type="submission" date="2021-01" db="EMBL/GenBank/DDBJ databases">
        <authorList>
            <person name="Corre E."/>
            <person name="Pelletier E."/>
            <person name="Niang G."/>
            <person name="Scheremetjew M."/>
            <person name="Finn R."/>
            <person name="Kale V."/>
            <person name="Holt S."/>
            <person name="Cochrane G."/>
            <person name="Meng A."/>
            <person name="Brown T."/>
            <person name="Cohen L."/>
        </authorList>
    </citation>
    <scope>NUCLEOTIDE SEQUENCE</scope>
    <source>
        <strain evidence="1">CCAP 1951/1</strain>
    </source>
</reference>
<name>A0A7S1Q833_NEODS</name>
<dbReference type="EMBL" id="HBGF01027513">
    <property type="protein sequence ID" value="CAD9122732.1"/>
    <property type="molecule type" value="Transcribed_RNA"/>
</dbReference>
<protein>
    <submittedName>
        <fullName evidence="1">Uncharacterized protein</fullName>
    </submittedName>
</protein>
<sequence length="109" mass="12281">MGALSVITENKYVKLGYGLGALVYGYVTERLWPVYSTGMVVGTLMLIASMHEKQTIADHFFGHKAKVTNEEVEEAQQLMDDELHRAVKRDVYRMPASKFNEEARALQSA</sequence>
<dbReference type="AlphaFoldDB" id="A0A7S1Q833"/>
<accession>A0A7S1Q833</accession>
<organism evidence="1">
    <name type="scientific">Neobodo designis</name>
    <name type="common">Flagellated protozoan</name>
    <name type="synonym">Bodo designis</name>
    <dbReference type="NCBI Taxonomy" id="312471"/>
    <lineage>
        <taxon>Eukaryota</taxon>
        <taxon>Discoba</taxon>
        <taxon>Euglenozoa</taxon>
        <taxon>Kinetoplastea</taxon>
        <taxon>Metakinetoplastina</taxon>
        <taxon>Neobodonida</taxon>
        <taxon>Neobodo</taxon>
    </lineage>
</organism>
<evidence type="ECO:0000313" key="1">
    <source>
        <dbReference type="EMBL" id="CAD9122732.1"/>
    </source>
</evidence>
<proteinExistence type="predicted"/>